<comment type="caution">
    <text evidence="1">The sequence shown here is derived from an EMBL/GenBank/DDBJ whole genome shotgun (WGS) entry which is preliminary data.</text>
</comment>
<gene>
    <name evidence="1" type="ORF">GCM10009020_26530</name>
</gene>
<name>A0AAV3TC25_9EURY</name>
<dbReference type="Proteomes" id="UP001500420">
    <property type="component" value="Unassembled WGS sequence"/>
</dbReference>
<dbReference type="Pfam" id="PF24336">
    <property type="entry name" value="DUF7504"/>
    <property type="match status" value="1"/>
</dbReference>
<evidence type="ECO:0000313" key="1">
    <source>
        <dbReference type="EMBL" id="GAA0677310.1"/>
    </source>
</evidence>
<evidence type="ECO:0000313" key="2">
    <source>
        <dbReference type="Proteomes" id="UP001500420"/>
    </source>
</evidence>
<keyword evidence="2" id="KW-1185">Reference proteome</keyword>
<organism evidence="1 2">
    <name type="scientific">Natronoarchaeum mannanilyticum</name>
    <dbReference type="NCBI Taxonomy" id="926360"/>
    <lineage>
        <taxon>Archaea</taxon>
        <taxon>Methanobacteriati</taxon>
        <taxon>Methanobacteriota</taxon>
        <taxon>Stenosarchaea group</taxon>
        <taxon>Halobacteria</taxon>
        <taxon>Halobacteriales</taxon>
        <taxon>Natronoarchaeaceae</taxon>
    </lineage>
</organism>
<protein>
    <recommendedName>
        <fullName evidence="3">KaiC-like domain-containing protein</fullName>
    </recommendedName>
</protein>
<evidence type="ECO:0008006" key="3">
    <source>
        <dbReference type="Google" id="ProtNLM"/>
    </source>
</evidence>
<sequence>MPDGPVGASERSAFSRQLSELKRDGSNLLVVGQRSSEGHSGVCRHLLGDDCAGRHRVVAFTQGESVCGYAPDDLDADGREIVRYDADDGSGADDDLSALGADVVDAVDALEARAEGFEPGELRLCFDSLGPLFVDHEPERLFRLLHVVTSRIRQVDGMGHFHLRVDRDSDHVNLLEPLFDAVVEVRDAEAGAEQRWHLRDGDVSTDWLQL</sequence>
<accession>A0AAV3TC25</accession>
<dbReference type="InterPro" id="IPR055927">
    <property type="entry name" value="DUF7504"/>
</dbReference>
<dbReference type="EMBL" id="BAAADV010000007">
    <property type="protein sequence ID" value="GAA0677310.1"/>
    <property type="molecule type" value="Genomic_DNA"/>
</dbReference>
<dbReference type="RefSeq" id="WP_343774530.1">
    <property type="nucleotide sequence ID" value="NZ_BAAADV010000007.1"/>
</dbReference>
<dbReference type="AlphaFoldDB" id="A0AAV3TC25"/>
<proteinExistence type="predicted"/>
<reference evidence="1 2" key="1">
    <citation type="journal article" date="2019" name="Int. J. Syst. Evol. Microbiol.">
        <title>The Global Catalogue of Microorganisms (GCM) 10K type strain sequencing project: providing services to taxonomists for standard genome sequencing and annotation.</title>
        <authorList>
            <consortium name="The Broad Institute Genomics Platform"/>
            <consortium name="The Broad Institute Genome Sequencing Center for Infectious Disease"/>
            <person name="Wu L."/>
            <person name="Ma J."/>
        </authorList>
    </citation>
    <scope>NUCLEOTIDE SEQUENCE [LARGE SCALE GENOMIC DNA]</scope>
    <source>
        <strain evidence="1 2">JCM 16328</strain>
    </source>
</reference>